<accession>A0A8S5MFH9</accession>
<protein>
    <submittedName>
        <fullName evidence="3">Uncharacterized protein</fullName>
    </submittedName>
</protein>
<dbReference type="InterPro" id="IPR057707">
    <property type="entry name" value="DUF7947"/>
</dbReference>
<evidence type="ECO:0000313" key="3">
    <source>
        <dbReference type="EMBL" id="DAD80978.1"/>
    </source>
</evidence>
<name>A0A8S5MFH9_9CAUD</name>
<dbReference type="Pfam" id="PF25678">
    <property type="entry name" value="DUF7946"/>
    <property type="match status" value="1"/>
</dbReference>
<feature type="domain" description="DUF7946" evidence="1">
    <location>
        <begin position="2"/>
        <end position="73"/>
    </location>
</feature>
<evidence type="ECO:0000259" key="1">
    <source>
        <dbReference type="Pfam" id="PF25678"/>
    </source>
</evidence>
<organism evidence="3">
    <name type="scientific">Podoviridae sp. ct9P15</name>
    <dbReference type="NCBI Taxonomy" id="2826543"/>
    <lineage>
        <taxon>Viruses</taxon>
        <taxon>Duplodnaviria</taxon>
        <taxon>Heunggongvirae</taxon>
        <taxon>Uroviricota</taxon>
        <taxon>Caudoviricetes</taxon>
    </lineage>
</organism>
<reference evidence="3" key="1">
    <citation type="journal article" date="2021" name="Proc. Natl. Acad. Sci. U.S.A.">
        <title>A Catalog of Tens of Thousands of Viruses from Human Metagenomes Reveals Hidden Associations with Chronic Diseases.</title>
        <authorList>
            <person name="Tisza M.J."/>
            <person name="Buck C.B."/>
        </authorList>
    </citation>
    <scope>NUCLEOTIDE SEQUENCE</scope>
    <source>
        <strain evidence="3">Ct9P15</strain>
    </source>
</reference>
<feature type="domain" description="DUF7947" evidence="2">
    <location>
        <begin position="85"/>
        <end position="161"/>
    </location>
</feature>
<dbReference type="EMBL" id="BK014892">
    <property type="protein sequence ID" value="DAD80978.1"/>
    <property type="molecule type" value="Genomic_DNA"/>
</dbReference>
<proteinExistence type="predicted"/>
<dbReference type="InterPro" id="IPR057706">
    <property type="entry name" value="DUF7946"/>
</dbReference>
<dbReference type="Pfam" id="PF25679">
    <property type="entry name" value="DUF7947"/>
    <property type="match status" value="1"/>
</dbReference>
<evidence type="ECO:0000259" key="2">
    <source>
        <dbReference type="Pfam" id="PF25679"/>
    </source>
</evidence>
<sequence length="165" mass="18242">MEHLSKALEQSLNQNKDLQDRLLSTIDKLADSLAAANRQALTPIGKSCKTISVLDDKKSEDLVRVDETLKREIESKQDSTISPEEQFTGQISELDLMTGACKISLVGGEDERINGVITDPALMMPDNAYVEAFSKRADITFRAKTQKSRDGDIMKFFISDTVSGN</sequence>